<dbReference type="KEGG" id="psl:Psta_2376"/>
<gene>
    <name evidence="3" type="ordered locus">Psta_2376</name>
</gene>
<evidence type="ECO:0000313" key="4">
    <source>
        <dbReference type="Proteomes" id="UP000001887"/>
    </source>
</evidence>
<accession>D2R3U2</accession>
<feature type="region of interest" description="Disordered" evidence="1">
    <location>
        <begin position="63"/>
        <end position="84"/>
    </location>
</feature>
<keyword evidence="2" id="KW-0472">Membrane</keyword>
<keyword evidence="2" id="KW-1133">Transmembrane helix</keyword>
<evidence type="ECO:0000313" key="3">
    <source>
        <dbReference type="EMBL" id="ADB17046.1"/>
    </source>
</evidence>
<evidence type="ECO:0000256" key="1">
    <source>
        <dbReference type="SAM" id="MobiDB-lite"/>
    </source>
</evidence>
<protein>
    <submittedName>
        <fullName evidence="3">Uncharacterized protein</fullName>
    </submittedName>
</protein>
<dbReference type="Proteomes" id="UP000001887">
    <property type="component" value="Chromosome"/>
</dbReference>
<dbReference type="EMBL" id="CP001848">
    <property type="protein sequence ID" value="ADB17046.1"/>
    <property type="molecule type" value="Genomic_DNA"/>
</dbReference>
<dbReference type="AlphaFoldDB" id="D2R3U2"/>
<feature type="transmembrane region" description="Helical" evidence="2">
    <location>
        <begin position="24"/>
        <end position="46"/>
    </location>
</feature>
<sequence length="84" mass="9577" precursor="true">MPIILAMAFLIVLGAVMMILSLGYLLPFLMIGGGLIVLIFGQYLLFGWLMERIYRNPQALRELEEQERENQKPPPPTKPFNGKD</sequence>
<evidence type="ECO:0000256" key="2">
    <source>
        <dbReference type="SAM" id="Phobius"/>
    </source>
</evidence>
<proteinExistence type="predicted"/>
<dbReference type="HOGENOM" id="CLU_2524646_0_0_0"/>
<organism evidence="3 4">
    <name type="scientific">Pirellula staleyi (strain ATCC 27377 / DSM 6068 / ICPB 4128)</name>
    <name type="common">Pirella staleyi</name>
    <dbReference type="NCBI Taxonomy" id="530564"/>
    <lineage>
        <taxon>Bacteria</taxon>
        <taxon>Pseudomonadati</taxon>
        <taxon>Planctomycetota</taxon>
        <taxon>Planctomycetia</taxon>
        <taxon>Pirellulales</taxon>
        <taxon>Pirellulaceae</taxon>
        <taxon>Pirellula</taxon>
    </lineage>
</organism>
<name>D2R3U2_PIRSD</name>
<keyword evidence="2" id="KW-0812">Transmembrane</keyword>
<keyword evidence="4" id="KW-1185">Reference proteome</keyword>
<reference evidence="3 4" key="1">
    <citation type="journal article" date="2009" name="Stand. Genomic Sci.">
        <title>Complete genome sequence of Pirellula staleyi type strain (ATCC 27377).</title>
        <authorList>
            <person name="Clum A."/>
            <person name="Tindall B.J."/>
            <person name="Sikorski J."/>
            <person name="Ivanova N."/>
            <person name="Mavrommatis K."/>
            <person name="Lucas S."/>
            <person name="Glavina del Rio T."/>
            <person name="Nolan M."/>
            <person name="Chen F."/>
            <person name="Tice H."/>
            <person name="Pitluck S."/>
            <person name="Cheng J.F."/>
            <person name="Chertkov O."/>
            <person name="Brettin T."/>
            <person name="Han C."/>
            <person name="Detter J.C."/>
            <person name="Kuske C."/>
            <person name="Bruce D."/>
            <person name="Goodwin L."/>
            <person name="Ovchinikova G."/>
            <person name="Pati A."/>
            <person name="Mikhailova N."/>
            <person name="Chen A."/>
            <person name="Palaniappan K."/>
            <person name="Land M."/>
            <person name="Hauser L."/>
            <person name="Chang Y.J."/>
            <person name="Jeffries C.D."/>
            <person name="Chain P."/>
            <person name="Rohde M."/>
            <person name="Goker M."/>
            <person name="Bristow J."/>
            <person name="Eisen J.A."/>
            <person name="Markowitz V."/>
            <person name="Hugenholtz P."/>
            <person name="Kyrpides N.C."/>
            <person name="Klenk H.P."/>
            <person name="Lapidus A."/>
        </authorList>
    </citation>
    <scope>NUCLEOTIDE SEQUENCE [LARGE SCALE GENOMIC DNA]</scope>
    <source>
        <strain evidence="4">ATCC 27377 / DSM 6068 / ICPB 4128</strain>
    </source>
</reference>